<dbReference type="EMBL" id="JBEDUW010000346">
    <property type="protein sequence ID" value="KAK9900973.1"/>
    <property type="molecule type" value="Genomic_DNA"/>
</dbReference>
<proteinExistence type="predicted"/>
<keyword evidence="3" id="KW-1185">Reference proteome</keyword>
<organism evidence="2 3">
    <name type="scientific">Rubus argutus</name>
    <name type="common">Southern blackberry</name>
    <dbReference type="NCBI Taxonomy" id="59490"/>
    <lineage>
        <taxon>Eukaryota</taxon>
        <taxon>Viridiplantae</taxon>
        <taxon>Streptophyta</taxon>
        <taxon>Embryophyta</taxon>
        <taxon>Tracheophyta</taxon>
        <taxon>Spermatophyta</taxon>
        <taxon>Magnoliopsida</taxon>
        <taxon>eudicotyledons</taxon>
        <taxon>Gunneridae</taxon>
        <taxon>Pentapetalae</taxon>
        <taxon>rosids</taxon>
        <taxon>fabids</taxon>
        <taxon>Rosales</taxon>
        <taxon>Rosaceae</taxon>
        <taxon>Rosoideae</taxon>
        <taxon>Rosoideae incertae sedis</taxon>
        <taxon>Rubus</taxon>
    </lineage>
</organism>
<reference evidence="2 3" key="1">
    <citation type="journal article" date="2023" name="G3 (Bethesda)">
        <title>A chromosome-length genome assembly and annotation of blackberry (Rubus argutus, cv. 'Hillquist').</title>
        <authorList>
            <person name="Bruna T."/>
            <person name="Aryal R."/>
            <person name="Dudchenko O."/>
            <person name="Sargent D.J."/>
            <person name="Mead D."/>
            <person name="Buti M."/>
            <person name="Cavallini A."/>
            <person name="Hytonen T."/>
            <person name="Andres J."/>
            <person name="Pham M."/>
            <person name="Weisz D."/>
            <person name="Mascagni F."/>
            <person name="Usai G."/>
            <person name="Natali L."/>
            <person name="Bassil N."/>
            <person name="Fernandez G.E."/>
            <person name="Lomsadze A."/>
            <person name="Armour M."/>
            <person name="Olukolu B."/>
            <person name="Poorten T."/>
            <person name="Britton C."/>
            <person name="Davik J."/>
            <person name="Ashrafi H."/>
            <person name="Aiden E.L."/>
            <person name="Borodovsky M."/>
            <person name="Worthington M."/>
        </authorList>
    </citation>
    <scope>NUCLEOTIDE SEQUENCE [LARGE SCALE GENOMIC DNA]</scope>
    <source>
        <strain evidence="2">PI 553951</strain>
    </source>
</reference>
<accession>A0AAW1VE96</accession>
<dbReference type="AlphaFoldDB" id="A0AAW1VE96"/>
<feature type="region of interest" description="Disordered" evidence="1">
    <location>
        <begin position="47"/>
        <end position="91"/>
    </location>
</feature>
<comment type="caution">
    <text evidence="2">The sequence shown here is derived from an EMBL/GenBank/DDBJ whole genome shotgun (WGS) entry which is preliminary data.</text>
</comment>
<name>A0AAW1VE96_RUBAR</name>
<protein>
    <submittedName>
        <fullName evidence="2">Uncharacterized protein</fullName>
    </submittedName>
</protein>
<gene>
    <name evidence="2" type="ORF">M0R45_002335</name>
</gene>
<sequence length="113" mass="12078">MANSLFIPNHSFIVAPSVPVSFSSKPIAPPQSILGFSFPNSSSITIRTTSSSGRASSFKSQLAPRESVPPANAKEDQDVEASGADQQHLPSLRTLLKVHKDAIFNGDEKTIRS</sequence>
<dbReference type="Proteomes" id="UP001457282">
    <property type="component" value="Unassembled WGS sequence"/>
</dbReference>
<evidence type="ECO:0000256" key="1">
    <source>
        <dbReference type="SAM" id="MobiDB-lite"/>
    </source>
</evidence>
<evidence type="ECO:0000313" key="3">
    <source>
        <dbReference type="Proteomes" id="UP001457282"/>
    </source>
</evidence>
<feature type="compositionally biased region" description="Low complexity" evidence="1">
    <location>
        <begin position="47"/>
        <end position="57"/>
    </location>
</feature>
<evidence type="ECO:0000313" key="2">
    <source>
        <dbReference type="EMBL" id="KAK9900973.1"/>
    </source>
</evidence>